<dbReference type="EMBL" id="JAXCLW010000006">
    <property type="protein sequence ID" value="MDY0884807.1"/>
    <property type="molecule type" value="Genomic_DNA"/>
</dbReference>
<keyword evidence="5" id="KW-1003">Cell membrane</keyword>
<proteinExistence type="inferred from homology"/>
<dbReference type="PROSITE" id="PS50928">
    <property type="entry name" value="ABC_TM1"/>
    <property type="match status" value="1"/>
</dbReference>
<dbReference type="RefSeq" id="WP_320509881.1">
    <property type="nucleotide sequence ID" value="NZ_JAXCLW010000006.1"/>
</dbReference>
<sequence length="371" mass="40075">MTARDKLTASDTTGRRWRFGAPPKNPTKLALTAIAVGVILAALSWLTLDNLYLALQALEQGGAAAKIILVILGIGALYPLRPAFRSLARARSSRQALAQNDLVNARIDTAASRDAAWISISLSVALAIVLMVVEFLIANDLAVSRTFFLLPLMGETLGLILQAFLTNIYIFLIAEVLVLVVGLIVAIARFTPGEAGKPIRALAVIYTDVFRGLPAIINIYLIGFGISLTGLPVLKDCSQETFAIIALTLTNSAYVAEIYRAGIESIHWSQIAGARSLGLTYMQTMRFVIVPQAVRRIIPPLLNSFISLQKDTALVNIIGAMDAFNQAKIIASNHFNLSAVTTVAIIFVVITIPQARLVDRLVERRRLAGGM</sequence>
<dbReference type="Proteomes" id="UP001279642">
    <property type="component" value="Unassembled WGS sequence"/>
</dbReference>
<keyword evidence="4 10" id="KW-0813">Transport</keyword>
<feature type="transmembrane region" description="Helical" evidence="10">
    <location>
        <begin position="157"/>
        <end position="188"/>
    </location>
</feature>
<dbReference type="InterPro" id="IPR043429">
    <property type="entry name" value="ArtM/GltK/GlnP/TcyL/YhdX-like"/>
</dbReference>
<comment type="function">
    <text evidence="1">Part of the binding-protein-dependent transport system for glutamine; probably responsible for the translocation of the substrate across the membrane.</text>
</comment>
<reference evidence="12 13" key="1">
    <citation type="journal article" date="2016" name="Antonie Van Leeuwenhoek">
        <title>Dongia soli sp. nov., isolated from soil from Dokdo, Korea.</title>
        <authorList>
            <person name="Kim D.U."/>
            <person name="Lee H."/>
            <person name="Kim H."/>
            <person name="Kim S.G."/>
            <person name="Ka J.O."/>
        </authorList>
    </citation>
    <scope>NUCLEOTIDE SEQUENCE [LARGE SCALE GENOMIC DNA]</scope>
    <source>
        <strain evidence="12 13">D78</strain>
    </source>
</reference>
<dbReference type="PANTHER" id="PTHR30614">
    <property type="entry name" value="MEMBRANE COMPONENT OF AMINO ACID ABC TRANSPORTER"/>
    <property type="match status" value="1"/>
</dbReference>
<feature type="domain" description="ABC transmembrane type-1" evidence="11">
    <location>
        <begin position="164"/>
        <end position="358"/>
    </location>
</feature>
<dbReference type="PANTHER" id="PTHR30614:SF20">
    <property type="entry name" value="GLUTAMINE TRANSPORT SYSTEM PERMEASE PROTEIN GLNP"/>
    <property type="match status" value="1"/>
</dbReference>
<comment type="similarity">
    <text evidence="3">Belongs to the binding-protein-dependent transport system permease family. HisMQ subfamily.</text>
</comment>
<feature type="transmembrane region" description="Helical" evidence="10">
    <location>
        <begin position="60"/>
        <end position="80"/>
    </location>
</feature>
<feature type="transmembrane region" description="Helical" evidence="10">
    <location>
        <begin position="115"/>
        <end position="137"/>
    </location>
</feature>
<gene>
    <name evidence="12" type="ORF">SMD27_18330</name>
</gene>
<keyword evidence="7" id="KW-0029">Amino-acid transport</keyword>
<evidence type="ECO:0000256" key="10">
    <source>
        <dbReference type="RuleBase" id="RU363032"/>
    </source>
</evidence>
<keyword evidence="6 10" id="KW-0812">Transmembrane</keyword>
<comment type="subcellular location">
    <subcellularLocation>
        <location evidence="2">Cell inner membrane</location>
        <topology evidence="2">Multi-pass membrane protein</topology>
    </subcellularLocation>
    <subcellularLocation>
        <location evidence="10">Cell membrane</location>
        <topology evidence="10">Multi-pass membrane protein</topology>
    </subcellularLocation>
</comment>
<protein>
    <submittedName>
        <fullName evidence="12">Amino acid ABC transporter permease</fullName>
    </submittedName>
</protein>
<dbReference type="CDD" id="cd06261">
    <property type="entry name" value="TM_PBP2"/>
    <property type="match status" value="1"/>
</dbReference>
<keyword evidence="8 10" id="KW-1133">Transmembrane helix</keyword>
<dbReference type="NCBIfam" id="TIGR01726">
    <property type="entry name" value="HEQRo_perm_3TM"/>
    <property type="match status" value="1"/>
</dbReference>
<evidence type="ECO:0000256" key="7">
    <source>
        <dbReference type="ARBA" id="ARBA00022970"/>
    </source>
</evidence>
<feature type="transmembrane region" description="Helical" evidence="10">
    <location>
        <begin position="335"/>
        <end position="358"/>
    </location>
</feature>
<dbReference type="Pfam" id="PF00528">
    <property type="entry name" value="BPD_transp_1"/>
    <property type="match status" value="1"/>
</dbReference>
<organism evidence="12 13">
    <name type="scientific">Dongia soli</name>
    <dbReference type="NCBI Taxonomy" id="600628"/>
    <lineage>
        <taxon>Bacteria</taxon>
        <taxon>Pseudomonadati</taxon>
        <taxon>Pseudomonadota</taxon>
        <taxon>Alphaproteobacteria</taxon>
        <taxon>Rhodospirillales</taxon>
        <taxon>Dongiaceae</taxon>
        <taxon>Dongia</taxon>
    </lineage>
</organism>
<evidence type="ECO:0000256" key="5">
    <source>
        <dbReference type="ARBA" id="ARBA00022475"/>
    </source>
</evidence>
<dbReference type="InterPro" id="IPR000515">
    <property type="entry name" value="MetI-like"/>
</dbReference>
<evidence type="ECO:0000256" key="4">
    <source>
        <dbReference type="ARBA" id="ARBA00022448"/>
    </source>
</evidence>
<keyword evidence="9 10" id="KW-0472">Membrane</keyword>
<evidence type="ECO:0000256" key="2">
    <source>
        <dbReference type="ARBA" id="ARBA00004429"/>
    </source>
</evidence>
<evidence type="ECO:0000256" key="6">
    <source>
        <dbReference type="ARBA" id="ARBA00022692"/>
    </source>
</evidence>
<accession>A0ABU5EEQ2</accession>
<evidence type="ECO:0000259" key="11">
    <source>
        <dbReference type="PROSITE" id="PS50928"/>
    </source>
</evidence>
<dbReference type="Gene3D" id="1.10.3720.10">
    <property type="entry name" value="MetI-like"/>
    <property type="match status" value="1"/>
</dbReference>
<dbReference type="InterPro" id="IPR035906">
    <property type="entry name" value="MetI-like_sf"/>
</dbReference>
<evidence type="ECO:0000256" key="8">
    <source>
        <dbReference type="ARBA" id="ARBA00022989"/>
    </source>
</evidence>
<evidence type="ECO:0000313" key="12">
    <source>
        <dbReference type="EMBL" id="MDY0884807.1"/>
    </source>
</evidence>
<dbReference type="SUPFAM" id="SSF161098">
    <property type="entry name" value="MetI-like"/>
    <property type="match status" value="1"/>
</dbReference>
<evidence type="ECO:0000256" key="9">
    <source>
        <dbReference type="ARBA" id="ARBA00023136"/>
    </source>
</evidence>
<evidence type="ECO:0000256" key="1">
    <source>
        <dbReference type="ARBA" id="ARBA00003159"/>
    </source>
</evidence>
<feature type="transmembrane region" description="Helical" evidence="10">
    <location>
        <begin position="29"/>
        <end position="48"/>
    </location>
</feature>
<evidence type="ECO:0000313" key="13">
    <source>
        <dbReference type="Proteomes" id="UP001279642"/>
    </source>
</evidence>
<dbReference type="InterPro" id="IPR010065">
    <property type="entry name" value="AA_ABC_transptr_permease_3TM"/>
</dbReference>
<name>A0ABU5EEQ2_9PROT</name>
<feature type="transmembrane region" description="Helical" evidence="10">
    <location>
        <begin position="209"/>
        <end position="234"/>
    </location>
</feature>
<keyword evidence="13" id="KW-1185">Reference proteome</keyword>
<comment type="caution">
    <text evidence="12">The sequence shown here is derived from an EMBL/GenBank/DDBJ whole genome shotgun (WGS) entry which is preliminary data.</text>
</comment>
<evidence type="ECO:0000256" key="3">
    <source>
        <dbReference type="ARBA" id="ARBA00010072"/>
    </source>
</evidence>